<proteinExistence type="predicted"/>
<name>A0A803J6Q1_XENTR</name>
<accession>A0A803J6Q1</accession>
<reference evidence="1" key="2">
    <citation type="submission" date="2021-03" db="UniProtKB">
        <authorList>
            <consortium name="Ensembl"/>
        </authorList>
    </citation>
    <scope>IDENTIFICATION</scope>
</reference>
<protein>
    <submittedName>
        <fullName evidence="1">Uncharacterized protein</fullName>
    </submittedName>
</protein>
<sequence length="85" mass="9600">MHVSSSSVICCNFTTCGIDAKHTCMKAVYRCSAEGIGDLCICTFIHIRCINTKHCRVNWSIFTYTHFIHLLCKYSCASPYWGSPI</sequence>
<evidence type="ECO:0000313" key="1">
    <source>
        <dbReference type="Ensembl" id="ENSXETP00000103543"/>
    </source>
</evidence>
<reference evidence="1" key="1">
    <citation type="journal article" date="2010" name="Science">
        <title>The genome of the Western clawed frog Xenopus tropicalis.</title>
        <authorList>
            <person name="Hellsten U."/>
            <person name="Harland R.M."/>
            <person name="Gilchrist M.J."/>
            <person name="Hendrix D."/>
            <person name="Jurka J."/>
            <person name="Kapitonov V."/>
            <person name="Ovcharenko I."/>
            <person name="Putnam N.H."/>
            <person name="Shu S."/>
            <person name="Taher L."/>
            <person name="Blitz I.L."/>
            <person name="Blumberg B."/>
            <person name="Dichmann D.S."/>
            <person name="Dubchak I."/>
            <person name="Amaya E."/>
            <person name="Detter J.C."/>
            <person name="Fletcher R."/>
            <person name="Gerhard D.S."/>
            <person name="Goodstein D."/>
            <person name="Graves T."/>
            <person name="Grigoriev I.V."/>
            <person name="Grimwood J."/>
            <person name="Kawashima T."/>
            <person name="Lindquist E."/>
            <person name="Lucas S.M."/>
            <person name="Mead P.E."/>
            <person name="Mitros T."/>
            <person name="Ogino H."/>
            <person name="Ohta Y."/>
            <person name="Poliakov A.V."/>
            <person name="Pollet N."/>
            <person name="Robert J."/>
            <person name="Salamov A."/>
            <person name="Sater A.K."/>
            <person name="Schmutz J."/>
            <person name="Terry A."/>
            <person name="Vize P.D."/>
            <person name="Warren W.C."/>
            <person name="Wells D."/>
            <person name="Wills A."/>
            <person name="Wilson R.K."/>
            <person name="Zimmerman L.B."/>
            <person name="Zorn A.M."/>
            <person name="Grainger R."/>
            <person name="Grammer T."/>
            <person name="Khokha M.K."/>
            <person name="Richardson P.M."/>
            <person name="Rokhsar D.S."/>
        </authorList>
    </citation>
    <scope>NUCLEOTIDE SEQUENCE [LARGE SCALE GENOMIC DNA]</scope>
    <source>
        <strain evidence="1">Nigerian</strain>
    </source>
</reference>
<organism evidence="1">
    <name type="scientific">Xenopus tropicalis</name>
    <name type="common">Western clawed frog</name>
    <name type="synonym">Silurana tropicalis</name>
    <dbReference type="NCBI Taxonomy" id="8364"/>
    <lineage>
        <taxon>Eukaryota</taxon>
        <taxon>Metazoa</taxon>
        <taxon>Chordata</taxon>
        <taxon>Craniata</taxon>
        <taxon>Vertebrata</taxon>
        <taxon>Euteleostomi</taxon>
        <taxon>Amphibia</taxon>
        <taxon>Batrachia</taxon>
        <taxon>Anura</taxon>
        <taxon>Pipoidea</taxon>
        <taxon>Pipidae</taxon>
        <taxon>Xenopodinae</taxon>
        <taxon>Xenopus</taxon>
        <taxon>Silurana</taxon>
    </lineage>
</organism>
<dbReference type="AlphaFoldDB" id="A0A803J6Q1"/>
<dbReference type="Ensembl" id="ENSXETT00000116256">
    <property type="protein sequence ID" value="ENSXETP00000103543"/>
    <property type="gene ID" value="ENSXETG00000042950"/>
</dbReference>
<dbReference type="InParanoid" id="A0A803J6Q1"/>